<dbReference type="Pfam" id="PF00932">
    <property type="entry name" value="LTD"/>
    <property type="match status" value="1"/>
</dbReference>
<dbReference type="KEGG" id="mtp:Mthe_0393"/>
<dbReference type="SUPFAM" id="SSF74853">
    <property type="entry name" value="Lamin A/C globular tail domain"/>
    <property type="match status" value="1"/>
</dbReference>
<dbReference type="HOGENOM" id="CLU_1691536_0_0_2"/>
<keyword evidence="3" id="KW-1185">Reference proteome</keyword>
<dbReference type="InterPro" id="IPR001322">
    <property type="entry name" value="Lamin_tail_dom"/>
</dbReference>
<name>A0B662_METTP</name>
<reference evidence="2 3" key="1">
    <citation type="submission" date="2006-10" db="EMBL/GenBank/DDBJ databases">
        <title>Complete sequence of Methanosaeta thermophila PT.</title>
        <authorList>
            <consortium name="US DOE Joint Genome Institute"/>
            <person name="Copeland A."/>
            <person name="Lucas S."/>
            <person name="Lapidus A."/>
            <person name="Barry K."/>
            <person name="Detter J.C."/>
            <person name="Glavina del Rio T."/>
            <person name="Hammon N."/>
            <person name="Israni S."/>
            <person name="Pitluck S."/>
            <person name="Chain P."/>
            <person name="Malfatti S."/>
            <person name="Shin M."/>
            <person name="Vergez L."/>
            <person name="Schmutz J."/>
            <person name="Larimer F."/>
            <person name="Land M."/>
            <person name="Hauser L."/>
            <person name="Kyrpides N."/>
            <person name="Kim E."/>
            <person name="Smith K.S."/>
            <person name="Ingram-Smith C."/>
            <person name="Richardson P."/>
        </authorList>
    </citation>
    <scope>NUCLEOTIDE SEQUENCE [LARGE SCALE GENOMIC DNA]</scope>
    <source>
        <strain evidence="3">DSM 6194 / JCM 14653 / NBRC 101360 / PT</strain>
    </source>
</reference>
<dbReference type="EMBL" id="CP000477">
    <property type="protein sequence ID" value="ABK14186.1"/>
    <property type="molecule type" value="Genomic_DNA"/>
</dbReference>
<gene>
    <name evidence="2" type="ordered locus">Mthe_0393</name>
</gene>
<feature type="domain" description="LTD" evidence="1">
    <location>
        <begin position="22"/>
        <end position="159"/>
    </location>
</feature>
<evidence type="ECO:0000313" key="3">
    <source>
        <dbReference type="Proteomes" id="UP000000674"/>
    </source>
</evidence>
<sequence>MSGNRCYAVCLLSMICIMVLAEGSVVINEFELNPPSDQPYAVEWIELLNSGEEDVDIGGWQAVIISTVPGETGAQFPWSGKITVPLGTVLKAGEYRVLTGDQRWDHGFNATVILYDQVGNEVDRTPMLMDDRDDGSDWSRYPDGIDTDRTSDWAYIPSTRGRPNVLPY</sequence>
<dbReference type="PROSITE" id="PS51841">
    <property type="entry name" value="LTD"/>
    <property type="match status" value="1"/>
</dbReference>
<evidence type="ECO:0000313" key="2">
    <source>
        <dbReference type="EMBL" id="ABK14186.1"/>
    </source>
</evidence>
<dbReference type="STRING" id="349307.Mthe_0393"/>
<dbReference type="AlphaFoldDB" id="A0B662"/>
<dbReference type="Gene3D" id="2.60.40.1260">
    <property type="entry name" value="Lamin Tail domain"/>
    <property type="match status" value="1"/>
</dbReference>
<protein>
    <recommendedName>
        <fullName evidence="1">LTD domain-containing protein</fullName>
    </recommendedName>
</protein>
<dbReference type="InterPro" id="IPR036415">
    <property type="entry name" value="Lamin_tail_dom_sf"/>
</dbReference>
<evidence type="ECO:0000259" key="1">
    <source>
        <dbReference type="PROSITE" id="PS51841"/>
    </source>
</evidence>
<dbReference type="Proteomes" id="UP000000674">
    <property type="component" value="Chromosome"/>
</dbReference>
<accession>A0B662</accession>
<organism evidence="2 3">
    <name type="scientific">Methanothrix thermoacetophila (strain DSM 6194 / JCM 14653 / NBRC 101360 / PT)</name>
    <name type="common">Methanosaeta thermophila</name>
    <dbReference type="NCBI Taxonomy" id="349307"/>
    <lineage>
        <taxon>Archaea</taxon>
        <taxon>Methanobacteriati</taxon>
        <taxon>Methanobacteriota</taxon>
        <taxon>Stenosarchaea group</taxon>
        <taxon>Methanomicrobia</taxon>
        <taxon>Methanotrichales</taxon>
        <taxon>Methanotrichaceae</taxon>
        <taxon>Methanothrix</taxon>
    </lineage>
</organism>
<proteinExistence type="predicted"/>